<gene>
    <name evidence="4" type="ORF">QBC46DRAFT_351481</name>
</gene>
<proteinExistence type="inferred from homology"/>
<evidence type="ECO:0000259" key="3">
    <source>
        <dbReference type="PROSITE" id="PS50815"/>
    </source>
</evidence>
<evidence type="ECO:0000313" key="4">
    <source>
        <dbReference type="EMBL" id="KAK3943311.1"/>
    </source>
</evidence>
<dbReference type="InterPro" id="IPR003511">
    <property type="entry name" value="HORMA_dom"/>
</dbReference>
<dbReference type="PROSITE" id="PS50815">
    <property type="entry name" value="HORMA"/>
    <property type="match status" value="1"/>
</dbReference>
<feature type="domain" description="HORMA" evidence="3">
    <location>
        <begin position="19"/>
        <end position="344"/>
    </location>
</feature>
<comment type="similarity">
    <text evidence="1">Belongs to the MAD2 family.</text>
</comment>
<protein>
    <submittedName>
        <fullName evidence="4">DNA-binding protein</fullName>
    </submittedName>
</protein>
<reference evidence="5" key="1">
    <citation type="journal article" date="2023" name="Mol. Phylogenet. Evol.">
        <title>Genome-scale phylogeny and comparative genomics of the fungal order Sordariales.</title>
        <authorList>
            <person name="Hensen N."/>
            <person name="Bonometti L."/>
            <person name="Westerberg I."/>
            <person name="Brannstrom I.O."/>
            <person name="Guillou S."/>
            <person name="Cros-Aarteil S."/>
            <person name="Calhoun S."/>
            <person name="Haridas S."/>
            <person name="Kuo A."/>
            <person name="Mondo S."/>
            <person name="Pangilinan J."/>
            <person name="Riley R."/>
            <person name="LaButti K."/>
            <person name="Andreopoulos B."/>
            <person name="Lipzen A."/>
            <person name="Chen C."/>
            <person name="Yan M."/>
            <person name="Daum C."/>
            <person name="Ng V."/>
            <person name="Clum A."/>
            <person name="Steindorff A."/>
            <person name="Ohm R.A."/>
            <person name="Martin F."/>
            <person name="Silar P."/>
            <person name="Natvig D.O."/>
            <person name="Lalanne C."/>
            <person name="Gautier V."/>
            <person name="Ament-Velasquez S.L."/>
            <person name="Kruys A."/>
            <person name="Hutchinson M.I."/>
            <person name="Powell A.J."/>
            <person name="Barry K."/>
            <person name="Miller A.N."/>
            <person name="Grigoriev I.V."/>
            <person name="Debuchy R."/>
            <person name="Gladieux P."/>
            <person name="Hiltunen Thoren M."/>
            <person name="Johannesson H."/>
        </authorList>
    </citation>
    <scope>NUCLEOTIDE SEQUENCE [LARGE SCALE GENOMIC DNA]</scope>
    <source>
        <strain evidence="5">CBS 340.73</strain>
    </source>
</reference>
<dbReference type="AlphaFoldDB" id="A0AAN6S842"/>
<dbReference type="EMBL" id="MU853766">
    <property type="protein sequence ID" value="KAK3943311.1"/>
    <property type="molecule type" value="Genomic_DNA"/>
</dbReference>
<dbReference type="Proteomes" id="UP001303473">
    <property type="component" value="Unassembled WGS sequence"/>
</dbReference>
<dbReference type="SUPFAM" id="SSF56019">
    <property type="entry name" value="The spindle assembly checkpoint protein mad2"/>
    <property type="match status" value="1"/>
</dbReference>
<dbReference type="InterPro" id="IPR036570">
    <property type="entry name" value="HORMA_dom_sf"/>
</dbReference>
<comment type="caution">
    <text evidence="4">The sequence shown here is derived from an EMBL/GenBank/DDBJ whole genome shotgun (WGS) entry which is preliminary data.</text>
</comment>
<organism evidence="4 5">
    <name type="scientific">Diplogelasinospora grovesii</name>
    <dbReference type="NCBI Taxonomy" id="303347"/>
    <lineage>
        <taxon>Eukaryota</taxon>
        <taxon>Fungi</taxon>
        <taxon>Dikarya</taxon>
        <taxon>Ascomycota</taxon>
        <taxon>Pezizomycotina</taxon>
        <taxon>Sordariomycetes</taxon>
        <taxon>Sordariomycetidae</taxon>
        <taxon>Sordariales</taxon>
        <taxon>Diplogelasinosporaceae</taxon>
        <taxon>Diplogelasinospora</taxon>
    </lineage>
</organism>
<dbReference type="PANTHER" id="PTHR11842:SF10">
    <property type="entry name" value="MITOTIC SPINDLE ASSEMBLY CHECKPOINT PROTEIN MAD2B"/>
    <property type="match status" value="1"/>
</dbReference>
<name>A0AAN6S842_9PEZI</name>
<dbReference type="Gene3D" id="3.30.900.10">
    <property type="entry name" value="HORMA domain"/>
    <property type="match status" value="1"/>
</dbReference>
<dbReference type="PANTHER" id="PTHR11842">
    <property type="entry name" value="MITOTIC SPINDLE ASSEMBLY CHECKPOINT PROTEIN MAD2"/>
    <property type="match status" value="1"/>
</dbReference>
<feature type="region of interest" description="Disordered" evidence="2">
    <location>
        <begin position="100"/>
        <end position="174"/>
    </location>
</feature>
<feature type="compositionally biased region" description="Low complexity" evidence="2">
    <location>
        <begin position="142"/>
        <end position="174"/>
    </location>
</feature>
<evidence type="ECO:0000256" key="2">
    <source>
        <dbReference type="SAM" id="MobiDB-lite"/>
    </source>
</evidence>
<sequence length="362" mass="39739">MAEGQAETDTIDTKLEDAHTLLSTFNTFLVVSIHNILFYRGIYPPTTFISSKAYNLPVHQNRHPKVCSWVQDAVNAVAIQLSSGQVSRIAVVIHAPLHPPPLPPLQPPSSDSIQFPQSSGPSPPSQPTVPLQPYPIPPSSDPPSSFRFPQPAQPSQPEASLSSQPQPNAFPFSFPSSSDFSSSRAIESIKPGSVLEKWVFDVQAFPAWPGGPENFRRFAKYMSKQRPEQLPKELDPLTGQVLRKNQSSRSKNGKINWIDVNEHLRGALWKMAQAAEKLPPVPQGCTFTVAVEIKEEGKAPIGHPQPWIPAEVEPPSPAEAPVSGLKTTPIRSVTAGPMFFECWVEEGPEKLAFTEKKKARDT</sequence>
<dbReference type="GO" id="GO:0003677">
    <property type="term" value="F:DNA binding"/>
    <property type="evidence" value="ECO:0007669"/>
    <property type="project" value="UniProtKB-KW"/>
</dbReference>
<keyword evidence="4" id="KW-0238">DNA-binding</keyword>
<dbReference type="InterPro" id="IPR045091">
    <property type="entry name" value="Mad2-like"/>
</dbReference>
<feature type="compositionally biased region" description="Pro residues" evidence="2">
    <location>
        <begin position="121"/>
        <end position="141"/>
    </location>
</feature>
<dbReference type="GO" id="GO:0016035">
    <property type="term" value="C:zeta DNA polymerase complex"/>
    <property type="evidence" value="ECO:0007669"/>
    <property type="project" value="TreeGrafter"/>
</dbReference>
<accession>A0AAN6S842</accession>
<evidence type="ECO:0000313" key="5">
    <source>
        <dbReference type="Proteomes" id="UP001303473"/>
    </source>
</evidence>
<keyword evidence="5" id="KW-1185">Reference proteome</keyword>
<evidence type="ECO:0000256" key="1">
    <source>
        <dbReference type="ARBA" id="ARBA00010348"/>
    </source>
</evidence>